<dbReference type="InterPro" id="IPR036640">
    <property type="entry name" value="ABC1_TM_sf"/>
</dbReference>
<dbReference type="SUPFAM" id="SSF52540">
    <property type="entry name" value="P-loop containing nucleoside triphosphate hydrolases"/>
    <property type="match status" value="1"/>
</dbReference>
<dbReference type="InterPro" id="IPR011527">
    <property type="entry name" value="ABC1_TM_dom"/>
</dbReference>
<dbReference type="InterPro" id="IPR039421">
    <property type="entry name" value="Type_1_exporter"/>
</dbReference>
<comment type="caution">
    <text evidence="10">The sequence shown here is derived from an EMBL/GenBank/DDBJ whole genome shotgun (WGS) entry which is preliminary data.</text>
</comment>
<dbReference type="GO" id="GO:0005886">
    <property type="term" value="C:plasma membrane"/>
    <property type="evidence" value="ECO:0007669"/>
    <property type="project" value="UniProtKB-SubCell"/>
</dbReference>
<dbReference type="GO" id="GO:0016887">
    <property type="term" value="F:ATP hydrolysis activity"/>
    <property type="evidence" value="ECO:0007669"/>
    <property type="project" value="InterPro"/>
</dbReference>
<keyword evidence="3" id="KW-0547">Nucleotide-binding</keyword>
<keyword evidence="4 10" id="KW-0067">ATP-binding</keyword>
<evidence type="ECO:0000259" key="9">
    <source>
        <dbReference type="PROSITE" id="PS50929"/>
    </source>
</evidence>
<protein>
    <submittedName>
        <fullName evidence="10">ABC transporter ATP-binding protein/permease</fullName>
    </submittedName>
</protein>
<evidence type="ECO:0000256" key="3">
    <source>
        <dbReference type="ARBA" id="ARBA00022741"/>
    </source>
</evidence>
<dbReference type="SUPFAM" id="SSF90123">
    <property type="entry name" value="ABC transporter transmembrane region"/>
    <property type="match status" value="1"/>
</dbReference>
<dbReference type="Gene3D" id="3.40.50.300">
    <property type="entry name" value="P-loop containing nucleotide triphosphate hydrolases"/>
    <property type="match status" value="1"/>
</dbReference>
<dbReference type="PROSITE" id="PS50893">
    <property type="entry name" value="ABC_TRANSPORTER_2"/>
    <property type="match status" value="1"/>
</dbReference>
<accession>A0A9X3NAM2</accession>
<comment type="subcellular location">
    <subcellularLocation>
        <location evidence="1">Cell membrane</location>
        <topology evidence="1">Multi-pass membrane protein</topology>
    </subcellularLocation>
</comment>
<dbReference type="Pfam" id="PF00005">
    <property type="entry name" value="ABC_tran"/>
    <property type="match status" value="1"/>
</dbReference>
<proteinExistence type="predicted"/>
<dbReference type="InterPro" id="IPR003593">
    <property type="entry name" value="AAA+_ATPase"/>
</dbReference>
<organism evidence="10 11">
    <name type="scientific">Solirubrobacter phytolaccae</name>
    <dbReference type="NCBI Taxonomy" id="1404360"/>
    <lineage>
        <taxon>Bacteria</taxon>
        <taxon>Bacillati</taxon>
        <taxon>Actinomycetota</taxon>
        <taxon>Thermoleophilia</taxon>
        <taxon>Solirubrobacterales</taxon>
        <taxon>Solirubrobacteraceae</taxon>
        <taxon>Solirubrobacter</taxon>
    </lineage>
</organism>
<dbReference type="EMBL" id="JAPDDP010000046">
    <property type="protein sequence ID" value="MDA0183100.1"/>
    <property type="molecule type" value="Genomic_DNA"/>
</dbReference>
<feature type="domain" description="ABC transmembrane type-1" evidence="9">
    <location>
        <begin position="28"/>
        <end position="310"/>
    </location>
</feature>
<evidence type="ECO:0000256" key="5">
    <source>
        <dbReference type="ARBA" id="ARBA00022989"/>
    </source>
</evidence>
<dbReference type="Pfam" id="PF00664">
    <property type="entry name" value="ABC_membrane"/>
    <property type="match status" value="1"/>
</dbReference>
<feature type="transmembrane region" description="Helical" evidence="7">
    <location>
        <begin position="27"/>
        <end position="48"/>
    </location>
</feature>
<evidence type="ECO:0000313" key="10">
    <source>
        <dbReference type="EMBL" id="MDA0183100.1"/>
    </source>
</evidence>
<evidence type="ECO:0000259" key="8">
    <source>
        <dbReference type="PROSITE" id="PS50893"/>
    </source>
</evidence>
<dbReference type="InterPro" id="IPR003439">
    <property type="entry name" value="ABC_transporter-like_ATP-bd"/>
</dbReference>
<keyword evidence="11" id="KW-1185">Reference proteome</keyword>
<dbReference type="PANTHER" id="PTHR43394:SF1">
    <property type="entry name" value="ATP-BINDING CASSETTE SUB-FAMILY B MEMBER 10, MITOCHONDRIAL"/>
    <property type="match status" value="1"/>
</dbReference>
<evidence type="ECO:0000313" key="11">
    <source>
        <dbReference type="Proteomes" id="UP001147653"/>
    </source>
</evidence>
<sequence>MKSLPTATGRECWTVVRALLRPRRKQAALAVLVLVAAAALGLAGPLLLGEIVDRIDDDRAASSITAPALGLLAAALGEAVLFALGLILISKLGQPILATLRERVVARALKLPAEQVERGGRGDLLSRLGDDIAVLSEAVVEAIPPLAAASLTLALTFVGLATIDPRLTLAALLVVPVQLWALRWYAKKAGPAYAAERRISGERAQAILDVVGGAKTIRALGLQPTALPRVEARSLSSVAAVVRTIRISTHFSSRLNLAEFVGTASTLVMGYFLVKSDSITVGAATAAALLFIRTFDQFNIVLGTIDEANRALAALARLVGVLQVPEPPPPVPHPGAHVSLDKIRHAYDDGPVVLHDVDLHIEAGERVAIVGVSGSGKTTLAKVVARFHTPTSGTVDVGHVALVTQEVHVFAGPLADDLRLAAPNATDAQLQAALDAVDADWAKLDAVVGHGGVELTPAQAQQIALARLHLADPKIAVLDEATAEAGSAGARVLERAADTVLQGRTALVVAHRLTQAARADRIIVLDAGRVVEQGTHDQLVAAEGAYAALWHTWSQDRA</sequence>
<feature type="domain" description="ABC transporter" evidence="8">
    <location>
        <begin position="338"/>
        <end position="552"/>
    </location>
</feature>
<dbReference type="GO" id="GO:0005524">
    <property type="term" value="F:ATP binding"/>
    <property type="evidence" value="ECO:0007669"/>
    <property type="project" value="UniProtKB-KW"/>
</dbReference>
<dbReference type="GO" id="GO:0015421">
    <property type="term" value="F:ABC-type oligopeptide transporter activity"/>
    <property type="evidence" value="ECO:0007669"/>
    <property type="project" value="TreeGrafter"/>
</dbReference>
<keyword evidence="5 7" id="KW-1133">Transmembrane helix</keyword>
<dbReference type="AlphaFoldDB" id="A0A9X3NAM2"/>
<dbReference type="CDD" id="cd07346">
    <property type="entry name" value="ABC_6TM_exporters"/>
    <property type="match status" value="1"/>
</dbReference>
<evidence type="ECO:0000256" key="6">
    <source>
        <dbReference type="ARBA" id="ARBA00023136"/>
    </source>
</evidence>
<evidence type="ECO:0000256" key="1">
    <source>
        <dbReference type="ARBA" id="ARBA00004651"/>
    </source>
</evidence>
<dbReference type="Proteomes" id="UP001147653">
    <property type="component" value="Unassembled WGS sequence"/>
</dbReference>
<dbReference type="PROSITE" id="PS50929">
    <property type="entry name" value="ABC_TM1F"/>
    <property type="match status" value="1"/>
</dbReference>
<keyword evidence="2 7" id="KW-0812">Transmembrane</keyword>
<dbReference type="Gene3D" id="1.20.1560.10">
    <property type="entry name" value="ABC transporter type 1, transmembrane domain"/>
    <property type="match status" value="1"/>
</dbReference>
<dbReference type="InterPro" id="IPR027417">
    <property type="entry name" value="P-loop_NTPase"/>
</dbReference>
<name>A0A9X3NAM2_9ACTN</name>
<evidence type="ECO:0000256" key="2">
    <source>
        <dbReference type="ARBA" id="ARBA00022692"/>
    </source>
</evidence>
<keyword evidence="6 7" id="KW-0472">Membrane</keyword>
<evidence type="ECO:0000256" key="4">
    <source>
        <dbReference type="ARBA" id="ARBA00022840"/>
    </source>
</evidence>
<dbReference type="SMART" id="SM00382">
    <property type="entry name" value="AAA"/>
    <property type="match status" value="1"/>
</dbReference>
<reference evidence="10" key="1">
    <citation type="submission" date="2022-10" db="EMBL/GenBank/DDBJ databases">
        <title>The WGS of Solirubrobacter phytolaccae KCTC 29190.</title>
        <authorList>
            <person name="Jiang Z."/>
        </authorList>
    </citation>
    <scope>NUCLEOTIDE SEQUENCE</scope>
    <source>
        <strain evidence="10">KCTC 29190</strain>
    </source>
</reference>
<dbReference type="RefSeq" id="WP_270027484.1">
    <property type="nucleotide sequence ID" value="NZ_JAPDDP010000046.1"/>
</dbReference>
<gene>
    <name evidence="10" type="ORF">OJ997_22515</name>
</gene>
<feature type="transmembrane region" description="Helical" evidence="7">
    <location>
        <begin position="68"/>
        <end position="89"/>
    </location>
</feature>
<dbReference type="PANTHER" id="PTHR43394">
    <property type="entry name" value="ATP-DEPENDENT PERMEASE MDL1, MITOCHONDRIAL"/>
    <property type="match status" value="1"/>
</dbReference>
<evidence type="ECO:0000256" key="7">
    <source>
        <dbReference type="SAM" id="Phobius"/>
    </source>
</evidence>